<evidence type="ECO:0000256" key="1">
    <source>
        <dbReference type="ARBA" id="ARBA00004141"/>
    </source>
</evidence>
<evidence type="ECO:0000256" key="4">
    <source>
        <dbReference type="ARBA" id="ARBA00023136"/>
    </source>
</evidence>
<evidence type="ECO:0000256" key="3">
    <source>
        <dbReference type="ARBA" id="ARBA00022989"/>
    </source>
</evidence>
<dbReference type="InterPro" id="IPR002657">
    <property type="entry name" value="BilAc:Na_symport/Acr3"/>
</dbReference>
<dbReference type="InterPro" id="IPR004710">
    <property type="entry name" value="Bilac:Na_transpt"/>
</dbReference>
<comment type="subcellular location">
    <subcellularLocation>
        <location evidence="1">Membrane</location>
        <topology evidence="1">Multi-pass membrane protein</topology>
    </subcellularLocation>
</comment>
<dbReference type="EMBL" id="LT629785">
    <property type="protein sequence ID" value="SDU37924.1"/>
    <property type="molecule type" value="Genomic_DNA"/>
</dbReference>
<proteinExistence type="predicted"/>
<dbReference type="GO" id="GO:0016020">
    <property type="term" value="C:membrane"/>
    <property type="evidence" value="ECO:0007669"/>
    <property type="project" value="UniProtKB-SubCell"/>
</dbReference>
<keyword evidence="2 5" id="KW-0812">Transmembrane</keyword>
<feature type="transmembrane region" description="Helical" evidence="5">
    <location>
        <begin position="53"/>
        <end position="75"/>
    </location>
</feature>
<organism evidence="6 7">
    <name type="scientific">Pseudomonas pohangensis</name>
    <dbReference type="NCBI Taxonomy" id="364197"/>
    <lineage>
        <taxon>Bacteria</taxon>
        <taxon>Pseudomonadati</taxon>
        <taxon>Pseudomonadota</taxon>
        <taxon>Gammaproteobacteria</taxon>
        <taxon>Pseudomonadales</taxon>
        <taxon>Pseudomonadaceae</taxon>
        <taxon>Pseudomonas</taxon>
    </lineage>
</organism>
<feature type="transmembrane region" description="Helical" evidence="5">
    <location>
        <begin position="112"/>
        <end position="136"/>
    </location>
</feature>
<sequence>MSSGVFPFESRPMNYDESQQVVLGLVLAAMMFGVALELKLAHFRFVLRKPLPVMIGLICQCLLLPWLTLLVTLFLDLRPGLELGMMLVACCPGGNMSNIITHLARGNTALSVSVTSVSSLLAIITLPLNFALISSLNPETAAFLAGEMGTLDVDSGGIVMGLLLMLVLPLLSGMLVGNLFPRFTQLILPLFKRLSMSAFGLFLGIAIYTNWDMLVANVGLIFLLVVAQNAAALLLGWSAASLFGVADGDRRALTIEVGMQNSGLALGLILTQFGAEPDMALIAALWGTWHIVSGLLLVLLWRRHAPHVHKEHLA</sequence>
<feature type="transmembrane region" description="Helical" evidence="5">
    <location>
        <begin position="190"/>
        <end position="208"/>
    </location>
</feature>
<dbReference type="PANTHER" id="PTHR10361">
    <property type="entry name" value="SODIUM-BILE ACID COTRANSPORTER"/>
    <property type="match status" value="1"/>
</dbReference>
<reference evidence="7" key="1">
    <citation type="submission" date="2016-10" db="EMBL/GenBank/DDBJ databases">
        <authorList>
            <person name="Varghese N."/>
            <person name="Submissions S."/>
        </authorList>
    </citation>
    <scope>NUCLEOTIDE SEQUENCE [LARGE SCALE GENOMIC DNA]</scope>
    <source>
        <strain evidence="7">DSM 17875</strain>
    </source>
</reference>
<feature type="transmembrane region" description="Helical" evidence="5">
    <location>
        <begin position="156"/>
        <end position="178"/>
    </location>
</feature>
<evidence type="ECO:0000313" key="7">
    <source>
        <dbReference type="Proteomes" id="UP000243232"/>
    </source>
</evidence>
<feature type="transmembrane region" description="Helical" evidence="5">
    <location>
        <begin position="20"/>
        <end position="41"/>
    </location>
</feature>
<dbReference type="InterPro" id="IPR038770">
    <property type="entry name" value="Na+/solute_symporter_sf"/>
</dbReference>
<accession>A0A1H2I1N1</accession>
<dbReference type="Gene3D" id="1.20.1530.20">
    <property type="match status" value="1"/>
</dbReference>
<dbReference type="Proteomes" id="UP000243232">
    <property type="component" value="Chromosome I"/>
</dbReference>
<keyword evidence="7" id="KW-1185">Reference proteome</keyword>
<feature type="transmembrane region" description="Helical" evidence="5">
    <location>
        <begin position="252"/>
        <end position="273"/>
    </location>
</feature>
<dbReference type="Pfam" id="PF01758">
    <property type="entry name" value="SBF"/>
    <property type="match status" value="1"/>
</dbReference>
<keyword evidence="4 5" id="KW-0472">Membrane</keyword>
<dbReference type="AlphaFoldDB" id="A0A1H2I1N1"/>
<evidence type="ECO:0000256" key="2">
    <source>
        <dbReference type="ARBA" id="ARBA00022692"/>
    </source>
</evidence>
<gene>
    <name evidence="6" type="ORF">SAMN05216296_3421</name>
</gene>
<protein>
    <submittedName>
        <fullName evidence="6">Bile acid:Na+ symporter, BASS family</fullName>
    </submittedName>
</protein>
<evidence type="ECO:0000313" key="6">
    <source>
        <dbReference type="EMBL" id="SDU37924.1"/>
    </source>
</evidence>
<dbReference type="STRING" id="364197.SAMN05216296_3421"/>
<name>A0A1H2I1N1_9PSED</name>
<feature type="transmembrane region" description="Helical" evidence="5">
    <location>
        <begin position="279"/>
        <end position="301"/>
    </location>
</feature>
<feature type="transmembrane region" description="Helical" evidence="5">
    <location>
        <begin position="214"/>
        <end position="240"/>
    </location>
</feature>
<keyword evidence="3 5" id="KW-1133">Transmembrane helix</keyword>
<evidence type="ECO:0000256" key="5">
    <source>
        <dbReference type="SAM" id="Phobius"/>
    </source>
</evidence>
<dbReference type="PANTHER" id="PTHR10361:SF28">
    <property type="entry name" value="P3 PROTEIN-RELATED"/>
    <property type="match status" value="1"/>
</dbReference>